<feature type="domain" description="DUF3752" evidence="2">
    <location>
        <begin position="122"/>
        <end position="269"/>
    </location>
</feature>
<dbReference type="Proteomes" id="UP000799537">
    <property type="component" value="Unassembled WGS sequence"/>
</dbReference>
<dbReference type="AlphaFoldDB" id="A0A6A6CD11"/>
<evidence type="ECO:0000313" key="4">
    <source>
        <dbReference type="Proteomes" id="UP000799537"/>
    </source>
</evidence>
<dbReference type="PANTHER" id="PTHR46370:SF1">
    <property type="entry name" value="GPALPP MOTIFS-CONTAINING PROTEIN 1"/>
    <property type="match status" value="1"/>
</dbReference>
<keyword evidence="4" id="KW-1185">Reference proteome</keyword>
<evidence type="ECO:0000313" key="3">
    <source>
        <dbReference type="EMBL" id="KAF2164090.1"/>
    </source>
</evidence>
<dbReference type="PANTHER" id="PTHR46370">
    <property type="entry name" value="GPALPP MOTIFS-CONTAINING PROTEIN 1"/>
    <property type="match status" value="1"/>
</dbReference>
<dbReference type="EMBL" id="ML993605">
    <property type="protein sequence ID" value="KAF2164090.1"/>
    <property type="molecule type" value="Genomic_DNA"/>
</dbReference>
<dbReference type="InterPro" id="IPR022226">
    <property type="entry name" value="DUF3752"/>
</dbReference>
<feature type="region of interest" description="Disordered" evidence="1">
    <location>
        <begin position="1"/>
        <end position="259"/>
    </location>
</feature>
<dbReference type="Pfam" id="PF12572">
    <property type="entry name" value="DUF3752"/>
    <property type="match status" value="1"/>
</dbReference>
<accession>A0A6A6CD11</accession>
<organism evidence="3 4">
    <name type="scientific">Zasmidium cellare ATCC 36951</name>
    <dbReference type="NCBI Taxonomy" id="1080233"/>
    <lineage>
        <taxon>Eukaryota</taxon>
        <taxon>Fungi</taxon>
        <taxon>Dikarya</taxon>
        <taxon>Ascomycota</taxon>
        <taxon>Pezizomycotina</taxon>
        <taxon>Dothideomycetes</taxon>
        <taxon>Dothideomycetidae</taxon>
        <taxon>Mycosphaerellales</taxon>
        <taxon>Mycosphaerellaceae</taxon>
        <taxon>Zasmidium</taxon>
    </lineage>
</organism>
<dbReference type="RefSeq" id="XP_033664979.1">
    <property type="nucleotide sequence ID" value="XM_033807687.1"/>
</dbReference>
<feature type="compositionally biased region" description="Basic and acidic residues" evidence="1">
    <location>
        <begin position="159"/>
        <end position="174"/>
    </location>
</feature>
<name>A0A6A6CD11_ZASCE</name>
<gene>
    <name evidence="3" type="ORF">M409DRAFT_25437</name>
</gene>
<sequence length="274" mass="29788">MSGIGADLPPHLLAKRKRQEEEAESDAPTTASGAKRPSSPDEPEKRRKVLGPAMPPAPLDERPTAPPDAEDEDSSDDDDDFGPSLPTEGAVTEGLNEDEENGIEAEAPAQQQLKRDDWMMMPPTQDDLAARLDPTKQRPKAFNTGKGARGPNTAGEDSSTWHETPEQKQKRLQDEMMGISKASAPAKSGSTKSSKVKDDATKHKIQEHDKIRGPSLMEHHKATKGPEVDDDPSKRAFDKEKDMASGAQFSSTQKKEMLQKASNFSGKFSGGTYL</sequence>
<proteinExistence type="predicted"/>
<dbReference type="InterPro" id="IPR046331">
    <property type="entry name" value="GPAM1-like"/>
</dbReference>
<evidence type="ECO:0000256" key="1">
    <source>
        <dbReference type="SAM" id="MobiDB-lite"/>
    </source>
</evidence>
<protein>
    <recommendedName>
        <fullName evidence="2">DUF3752 domain-containing protein</fullName>
    </recommendedName>
</protein>
<dbReference type="OrthoDB" id="73491at2759"/>
<dbReference type="GeneID" id="54560959"/>
<evidence type="ECO:0000259" key="2">
    <source>
        <dbReference type="Pfam" id="PF12572"/>
    </source>
</evidence>
<feature type="compositionally biased region" description="Acidic residues" evidence="1">
    <location>
        <begin position="68"/>
        <end position="81"/>
    </location>
</feature>
<feature type="compositionally biased region" description="Basic and acidic residues" evidence="1">
    <location>
        <begin position="195"/>
        <end position="243"/>
    </location>
</feature>
<reference evidence="3" key="1">
    <citation type="journal article" date="2020" name="Stud. Mycol.">
        <title>101 Dothideomycetes genomes: a test case for predicting lifestyles and emergence of pathogens.</title>
        <authorList>
            <person name="Haridas S."/>
            <person name="Albert R."/>
            <person name="Binder M."/>
            <person name="Bloem J."/>
            <person name="Labutti K."/>
            <person name="Salamov A."/>
            <person name="Andreopoulos B."/>
            <person name="Baker S."/>
            <person name="Barry K."/>
            <person name="Bills G."/>
            <person name="Bluhm B."/>
            <person name="Cannon C."/>
            <person name="Castanera R."/>
            <person name="Culley D."/>
            <person name="Daum C."/>
            <person name="Ezra D."/>
            <person name="Gonzalez J."/>
            <person name="Henrissat B."/>
            <person name="Kuo A."/>
            <person name="Liang C."/>
            <person name="Lipzen A."/>
            <person name="Lutzoni F."/>
            <person name="Magnuson J."/>
            <person name="Mondo S."/>
            <person name="Nolan M."/>
            <person name="Ohm R."/>
            <person name="Pangilinan J."/>
            <person name="Park H.-J."/>
            <person name="Ramirez L."/>
            <person name="Alfaro M."/>
            <person name="Sun H."/>
            <person name="Tritt A."/>
            <person name="Yoshinaga Y."/>
            <person name="Zwiers L.-H."/>
            <person name="Turgeon B."/>
            <person name="Goodwin S."/>
            <person name="Spatafora J."/>
            <person name="Crous P."/>
            <person name="Grigoriev I."/>
        </authorList>
    </citation>
    <scope>NUCLEOTIDE SEQUENCE</scope>
    <source>
        <strain evidence="3">ATCC 36951</strain>
    </source>
</reference>